<evidence type="ECO:0000256" key="9">
    <source>
        <dbReference type="SAM" id="MobiDB-lite"/>
    </source>
</evidence>
<feature type="region of interest" description="Disordered" evidence="9">
    <location>
        <begin position="793"/>
        <end position="896"/>
    </location>
</feature>
<dbReference type="GO" id="GO:0008285">
    <property type="term" value="P:negative regulation of cell population proliferation"/>
    <property type="evidence" value="ECO:0007669"/>
    <property type="project" value="UniProtKB-ARBA"/>
</dbReference>
<feature type="compositionally biased region" description="Low complexity" evidence="9">
    <location>
        <begin position="2591"/>
        <end position="2602"/>
    </location>
</feature>
<dbReference type="Pfam" id="PF16629">
    <property type="entry name" value="Arm_APC_u3"/>
    <property type="match status" value="1"/>
</dbReference>
<keyword evidence="3" id="KW-0677">Repeat</keyword>
<feature type="compositionally biased region" description="Low complexity" evidence="9">
    <location>
        <begin position="1373"/>
        <end position="1384"/>
    </location>
</feature>
<feature type="compositionally biased region" description="Basic and acidic residues" evidence="9">
    <location>
        <begin position="1076"/>
        <end position="1085"/>
    </location>
</feature>
<name>A0A8C0RKD7_CANLF</name>
<feature type="compositionally biased region" description="Acidic residues" evidence="9">
    <location>
        <begin position="1534"/>
        <end position="1545"/>
    </location>
</feature>
<feature type="compositionally biased region" description="Basic and acidic residues" evidence="9">
    <location>
        <begin position="1950"/>
        <end position="1961"/>
    </location>
</feature>
<proteinExistence type="inferred from homology"/>
<dbReference type="Pfam" id="PF05924">
    <property type="entry name" value="SAMP"/>
    <property type="match status" value="3"/>
</dbReference>
<reference evidence="13" key="2">
    <citation type="submission" date="2025-08" db="UniProtKB">
        <authorList>
            <consortium name="Ensembl"/>
        </authorList>
    </citation>
    <scope>IDENTIFICATION</scope>
</reference>
<feature type="compositionally biased region" description="Basic and acidic residues" evidence="9">
    <location>
        <begin position="1842"/>
        <end position="1865"/>
    </location>
</feature>
<dbReference type="GO" id="GO:0005886">
    <property type="term" value="C:plasma membrane"/>
    <property type="evidence" value="ECO:0007669"/>
    <property type="project" value="UniProtKB-ARBA"/>
</dbReference>
<feature type="compositionally biased region" description="Polar residues" evidence="9">
    <location>
        <begin position="1718"/>
        <end position="1733"/>
    </location>
</feature>
<dbReference type="Pfam" id="PF05937">
    <property type="entry name" value="EB1_binding"/>
    <property type="match status" value="1"/>
</dbReference>
<evidence type="ECO:0000259" key="10">
    <source>
        <dbReference type="Pfam" id="PF05937"/>
    </source>
</evidence>
<dbReference type="InterPro" id="IPR000225">
    <property type="entry name" value="Armadillo"/>
</dbReference>
<feature type="region of interest" description="Disordered" evidence="9">
    <location>
        <begin position="1117"/>
        <end position="1186"/>
    </location>
</feature>
<feature type="compositionally biased region" description="Polar residues" evidence="9">
    <location>
        <begin position="2340"/>
        <end position="2381"/>
    </location>
</feature>
<dbReference type="InterPro" id="IPR009232">
    <property type="entry name" value="EB1-bd"/>
</dbReference>
<feature type="compositionally biased region" description="Acidic residues" evidence="9">
    <location>
        <begin position="1502"/>
        <end position="1516"/>
    </location>
</feature>
<dbReference type="Ensembl" id="ENSCAFT00030027195.1">
    <property type="protein sequence ID" value="ENSCAFP00030023734.1"/>
    <property type="gene ID" value="ENSCAFG00030014336.1"/>
</dbReference>
<evidence type="ECO:0000256" key="8">
    <source>
        <dbReference type="SAM" id="Coils"/>
    </source>
</evidence>
<feature type="compositionally biased region" description="Basic and acidic residues" evidence="9">
    <location>
        <begin position="1517"/>
        <end position="1533"/>
    </location>
</feature>
<keyword evidence="2" id="KW-0879">Wnt signaling pathway</keyword>
<dbReference type="Gene3D" id="1.20.5.10">
    <property type="match status" value="1"/>
</dbReference>
<dbReference type="GO" id="GO:0120025">
    <property type="term" value="C:plasma membrane bounded cell projection"/>
    <property type="evidence" value="ECO:0007669"/>
    <property type="project" value="UniProtKB-ARBA"/>
</dbReference>
<dbReference type="Pfam" id="PF16636">
    <property type="entry name" value="APC_u15"/>
    <property type="match status" value="1"/>
</dbReference>
<feature type="repeat" description="ARM" evidence="7">
    <location>
        <begin position="678"/>
        <end position="720"/>
    </location>
</feature>
<dbReference type="Pfam" id="PF18797">
    <property type="entry name" value="APC_rep"/>
    <property type="match status" value="1"/>
</dbReference>
<feature type="compositionally biased region" description="Polar residues" evidence="9">
    <location>
        <begin position="2269"/>
        <end position="2301"/>
    </location>
</feature>
<dbReference type="GO" id="GO:0030178">
    <property type="term" value="P:negative regulation of Wnt signaling pathway"/>
    <property type="evidence" value="ECO:0007669"/>
    <property type="project" value="InterPro"/>
</dbReference>
<gene>
    <name evidence="13" type="primary">APC</name>
</gene>
<dbReference type="InterPro" id="IPR009234">
    <property type="entry name" value="APC_basic_dom"/>
</dbReference>
<dbReference type="FunFam" id="1.25.10.10:FF:000035">
    <property type="entry name" value="adenomatous polyposis coli protein 2"/>
    <property type="match status" value="1"/>
</dbReference>
<keyword evidence="4 8" id="KW-0175">Coiled coil</keyword>
<evidence type="ECO:0000256" key="3">
    <source>
        <dbReference type="ARBA" id="ARBA00022737"/>
    </source>
</evidence>
<dbReference type="Pfam" id="PF05956">
    <property type="entry name" value="APC_basic"/>
    <property type="match status" value="1"/>
</dbReference>
<dbReference type="InterPro" id="IPR011989">
    <property type="entry name" value="ARM-like"/>
</dbReference>
<dbReference type="GO" id="GO:0015630">
    <property type="term" value="C:microtubule cytoskeleton"/>
    <property type="evidence" value="ECO:0007669"/>
    <property type="project" value="UniProtKB-ARBA"/>
</dbReference>
<feature type="compositionally biased region" description="Polar residues" evidence="9">
    <location>
        <begin position="2388"/>
        <end position="2397"/>
    </location>
</feature>
<evidence type="ECO:0000313" key="14">
    <source>
        <dbReference type="Proteomes" id="UP000694429"/>
    </source>
</evidence>
<dbReference type="SUPFAM" id="SSF58050">
    <property type="entry name" value="N-terminal coiled coil domain from apc"/>
    <property type="match status" value="1"/>
</dbReference>
<dbReference type="PANTHER" id="PTHR12607:SF11">
    <property type="entry name" value="ADENOMATOUS POLYPOSIS COLI PROTEIN"/>
    <property type="match status" value="1"/>
</dbReference>
<dbReference type="InterPro" id="IPR026818">
    <property type="entry name" value="Apc_fam"/>
</dbReference>
<feature type="compositionally biased region" description="Low complexity" evidence="9">
    <location>
        <begin position="979"/>
        <end position="989"/>
    </location>
</feature>
<dbReference type="GO" id="GO:0080090">
    <property type="term" value="P:regulation of primary metabolic process"/>
    <property type="evidence" value="ECO:0007669"/>
    <property type="project" value="UniProtKB-ARBA"/>
</dbReference>
<evidence type="ECO:0000256" key="5">
    <source>
        <dbReference type="ARBA" id="ARBA00055890"/>
    </source>
</evidence>
<feature type="compositionally biased region" description="Polar residues" evidence="9">
    <location>
        <begin position="2174"/>
        <end position="2193"/>
    </location>
</feature>
<feature type="region of interest" description="Disordered" evidence="9">
    <location>
        <begin position="1632"/>
        <end position="1981"/>
    </location>
</feature>
<evidence type="ECO:0000256" key="4">
    <source>
        <dbReference type="ARBA" id="ARBA00023054"/>
    </source>
</evidence>
<dbReference type="InterPro" id="IPR009240">
    <property type="entry name" value="APC_15aa_rpt"/>
</dbReference>
<feature type="region of interest" description="Disordered" evidence="9">
    <location>
        <begin position="1301"/>
        <end position="1441"/>
    </location>
</feature>
<dbReference type="Pfam" id="PF05923">
    <property type="entry name" value="APC_r"/>
    <property type="match status" value="6"/>
</dbReference>
<protein>
    <recommendedName>
        <fullName evidence="6">Adenomatous polyposis coli protein</fullName>
    </recommendedName>
</protein>
<feature type="compositionally biased region" description="Basic residues" evidence="9">
    <location>
        <begin position="801"/>
        <end position="811"/>
    </location>
</feature>
<feature type="region of interest" description="Disordered" evidence="9">
    <location>
        <begin position="2117"/>
        <end position="2162"/>
    </location>
</feature>
<dbReference type="Pfam" id="PF05972">
    <property type="entry name" value="APC_15aa"/>
    <property type="match status" value="4"/>
</dbReference>
<dbReference type="GO" id="GO:0008013">
    <property type="term" value="F:beta-catenin binding"/>
    <property type="evidence" value="ECO:0007669"/>
    <property type="project" value="InterPro"/>
</dbReference>
<evidence type="ECO:0000259" key="12">
    <source>
        <dbReference type="Pfam" id="PF16689"/>
    </source>
</evidence>
<dbReference type="Pfam" id="PF16689">
    <property type="entry name" value="APC_N_CC"/>
    <property type="match status" value="1"/>
</dbReference>
<comment type="function">
    <text evidence="5">Tumor suppressor. Promotes rapid degradation of CTNNB1 and participates in Wnt signaling as a negative regulator. APC activity is correlated with its phosphorylation state. Activates the GEF activity of SPATA13 and ARHGEF4. Plays a role in hepatocyte growth factor (HGF)-induced cell migration. Required for MMP9 up-regulation via the JNK signaling pathway in colorectal tumor cells. Associates with both microtubules and actin filaments, components of the cytoskeleton. Plays a role in mediating the organization of F-actin into ordered bundles. Functions downstream of Rho GTPases and DIAPH1 to selectively stabilize microtubules. Acts as a mediator of ERBB2-dependent stabilization of microtubules at the cell cortex. It is required for the localization of MACF1 to the cell membrane and this localization of MACF1 is critical for its function in microtubule stabilization.</text>
</comment>
<feature type="compositionally biased region" description="Basic and acidic residues" evidence="9">
    <location>
        <begin position="1164"/>
        <end position="1177"/>
    </location>
</feature>
<feature type="compositionally biased region" description="Polar residues" evidence="9">
    <location>
        <begin position="941"/>
        <end position="964"/>
    </location>
</feature>
<evidence type="ECO:0000256" key="6">
    <source>
        <dbReference type="ARBA" id="ARBA00072615"/>
    </source>
</evidence>
<dbReference type="GO" id="GO:0005634">
    <property type="term" value="C:nucleus"/>
    <property type="evidence" value="ECO:0007669"/>
    <property type="project" value="UniProtKB-ARBA"/>
</dbReference>
<feature type="compositionally biased region" description="Basic and acidic residues" evidence="9">
    <location>
        <begin position="1417"/>
        <end position="1435"/>
    </location>
</feature>
<feature type="compositionally biased region" description="Low complexity" evidence="9">
    <location>
        <begin position="1230"/>
        <end position="1243"/>
    </location>
</feature>
<dbReference type="FunFam" id="1.10.287.450:FF:000001">
    <property type="entry name" value="adenomatous polyposis coli protein isoform X1"/>
    <property type="match status" value="1"/>
</dbReference>
<feature type="compositionally biased region" description="Polar residues" evidence="9">
    <location>
        <begin position="271"/>
        <end position="281"/>
    </location>
</feature>
<feature type="compositionally biased region" description="Polar residues" evidence="9">
    <location>
        <begin position="1125"/>
        <end position="1148"/>
    </location>
</feature>
<feature type="compositionally biased region" description="Polar residues" evidence="9">
    <location>
        <begin position="2563"/>
        <end position="2580"/>
    </location>
</feature>
<feature type="compositionally biased region" description="Low complexity" evidence="9">
    <location>
        <begin position="2318"/>
        <end position="2339"/>
    </location>
</feature>
<dbReference type="GO" id="GO:0016055">
    <property type="term" value="P:Wnt signaling pathway"/>
    <property type="evidence" value="ECO:0007669"/>
    <property type="project" value="UniProtKB-KW"/>
</dbReference>
<feature type="compositionally biased region" description="Polar residues" evidence="9">
    <location>
        <begin position="1353"/>
        <end position="1363"/>
    </location>
</feature>
<feature type="region of interest" description="Disordered" evidence="9">
    <location>
        <begin position="239"/>
        <end position="306"/>
    </location>
</feature>
<feature type="compositionally biased region" description="Basic and acidic residues" evidence="9">
    <location>
        <begin position="2550"/>
        <end position="2562"/>
    </location>
</feature>
<feature type="compositionally biased region" description="Polar residues" evidence="9">
    <location>
        <begin position="1898"/>
        <end position="1907"/>
    </location>
</feature>
<feature type="compositionally biased region" description="Basic and acidic residues" evidence="9">
    <location>
        <begin position="1908"/>
        <end position="1920"/>
    </location>
</feature>
<feature type="region of interest" description="Disordered" evidence="9">
    <location>
        <begin position="914"/>
        <end position="964"/>
    </location>
</feature>
<feature type="compositionally biased region" description="Polar residues" evidence="9">
    <location>
        <begin position="2754"/>
        <end position="2776"/>
    </location>
</feature>
<feature type="compositionally biased region" description="Basic and acidic residues" evidence="9">
    <location>
        <begin position="1652"/>
        <end position="1671"/>
    </location>
</feature>
<feature type="region of interest" description="Disordered" evidence="9">
    <location>
        <begin position="2174"/>
        <end position="2606"/>
    </location>
</feature>
<feature type="region of interest" description="Disordered" evidence="9">
    <location>
        <begin position="2013"/>
        <end position="2042"/>
    </location>
</feature>
<feature type="compositionally biased region" description="Low complexity" evidence="9">
    <location>
        <begin position="2733"/>
        <end position="2744"/>
    </location>
</feature>
<sequence>MAAASYDQLLKQVEALKMENSNLRQELEDNSNHLTKLETEASNMKEVLKQLQGSIEDEAMASSGQIDLLERLKELNLDSSNFPGVKLRSKMSLRSYGSREGSVSSRSGECSPVPMGSFPRRGFVNGSRENTGYLEELEKERSLLLADLDKEEKEKDWYYAQLQNLTKRIDSLPLTENFSLQTDMTRRQLEYEARQIRVAMEEQLGTCQDMEKRAQRRVTRIQQIEKDILRIRQLLQSQATEAERSSQSKHEAGSHEAERQNEGQGVGEINMATSGSAQGSTARMDHETASVLSSSSTHSAPRRLTSHLGTKVEMVYSLLSMLGTHDKDDMSRTLLAMSSSQDSCISMRQSGCLPLLIQLLHGNDKDSVLLGNSRGSKEARARASAALHNIIHSQPDDKRGRREIRVLHLLEQIRAYCETCWEWQEAHEQGMDQDKNPMPAPVEHQICPAVCVLMKLSFDEEHRHAMNELGRKATRGISSQELGQGLSGGLQAIAELLQVDCEMYGLTNDHYSITLRRYAGMALTNLTFGDVANKATLCSMKGCMRALVAQLKSESEDLQQVIASVLRNLSWRADVNSKKTLREVGSVKALMECALEVKKESTLKSVLSALWNLSAHCTENKADICAVDGALAFLVGTLTYRSQTNTLAIIESGGGILRNVSSLIATNEDHRQILRENNCLQTLLQHLKSHSLTIVSNACGTLWNLSARNPKDQEALWDMGAVSMLKNLIHSKHKMIAMGSAAALRNLMANRPAKYKDANIMSPGSSLPSLHVRKQKALEAELDAQHLSETFDNIDNLSPKASHRNKQRHKPNLYGDYVFDTNRHDDNRSDNFNTGNMTVLSPYLNTTVLPSSSSSRGSLDSSRSEKDRSLERERGISLGNYHPATENPGTSSKRGLQISTTAAQIAKVMEEVSAIHTSQEDRSSGSTTELHCGTDERNTLRRSSTAHTHANTYSFTKSENSNRTCPVPYAKLEYKRSSNDSLNSVSSSDGYGKRGQMKPSIESYSEDDESKFCSYGQYPADLAHKIHSANHMDDNDGELDTPINYSLKYSDEQLNSGRQSPSQNERWARPKHIIEDEIKQSEQRQSRSQSTTYPVYTESTDDKHLKFQPHFGQQECVSPYRSRGASGSETNRVGSNHGINQNVNQSLCQEDDYEDDKPTNYSERYSEEEQHEEEERPTNYSIKYNEEKHHVDQPIDYSLKYATDIPSSQKPPFSFSKNSSGQSTKTEHLSASSENTSTPSSSAKRQTQHHPSSAQSRNGQTPKANSCKVPSINQETIQTYCVEDTPICFSRCSSLSSLSSAEDEIGCDPAPQEAESANTLQRAEIKENSGTRTTEDAVSEVPAASPHIRTKSSRLQASGLSAESTRHKAVEFSSGAKSPSKSGAQTPKSPPEHYVQETPLMFSRSKTPPPPPQTVQTKREVPKNKASAAEKRESGPKQAAVNAAVQRVQVLPDADTLLHFATESTPDGFSCSSSLSALSLDEPFIQKDVELRIMPPVQENDNGNETESEQPEEANENQEKEPEKPTDSEKDLLDDSDDDDIEILEECIISAMPTKSSRKAKKPAQTAPKLPPPVARKPSQLPVYKLLPSQNRLQAQKHVSFTPGEDMPRVYCVEGTPINFSTATSLSDLTIESPPNELAAGEGVRAGAQPSEFEKRDTIPTEGRSTDEAQRGKAPAVTIPELDDSKTEEGDILAECINSAMPKGKSHKPFRVKKIMDQVQQASVSSSGTNKTQLDGKKKKPTSPVKPIPQSAEYRTRVRKHTDSKNNVNAERTFSDNKDSKKQNLKNNSKDFNDKLPSNEDRVRGSFTFDSPHHYTPIEGTPYCFSRNDSLSSLDFEDDDVDLSREKAELRKGKENKDSEAKVPSHTEPISNQQSANKTQAVTKHPVNRGQSKPVLQKQPTFPQSSKDLPDRGAATDEKLQNFAIENTPVCFSRNSSLSSLSDIDQENNNNKENEPLKEAEPPDSQGEPSKPQASGYAPKSFHVEDTPVCFSRNSSLSSLSIDSEDDLLQECISSAMPKKKKPSRLKGDTEKHSPRNMSGILAEDLTLDLKDIQRPDSEHGLSPDSENFDWKAIQEGANSIVSSLHQAAAAACLSRQASSDSDSILSLKSGISLGSPFHLTPDQEEKPFTSNKGPRILKPGEKSTLETKKIESENKGIKGGKKVYKSLITGKIRSNSEVLSQMKQPLQANMPSISRGRTMIHIPGVRNSSSSTSPVSKKGPPLKTPASKSPSEGQTATTSPRGTKPSVKSELSPVTRPAPQPAGANKGPSRSGSRDSTPSRPAQQPLSRPMQSPGRNSISPGRNGISPPNKLSQLPRTSSPSTASTKSSGSGKMSYTSPGRQMSQQNLSKQTGLSKNGSSIPRSESASKGLNQMSNSNGSNKKVELSRMSSTKSSGSESDRSERPVLVRQSTFIKEAPSPTLRRKLEESASFESLSPSSRPDSPTRSQAQTPVLSPSLPDMSLSAHPSIQSGGWRKLPPNLSPTIEYNDGRPAKRHDIARSHSESPSRLPINRSGTWKREHSKHSSSLPRVSTWRRTGSSSSILSASSESSEKAKSEDEKHVNSISGTKQTKENQVSTKGTWRKIKENEISPTNSTSQTTSSGAANGAESKTLIYQMAPAVSKTEDVWVRIEDCPINNPRSGRSPTGNTPPVIDTVLEKGNPNAKDAKDNQGKPSVGNGSGPVRAVGLENRLNSFIQVEAPDQKGTEAKPGPSNPVPAPEANESCAAERTPFSSSSSSKHSSPSGTVAARVTPFNYNPSPRKSSADGTSARPSQIPTPVATATKKRDSKTEGAESGGTQSPKRHSGSYLVTSV</sequence>
<feature type="region of interest" description="Disordered" evidence="9">
    <location>
        <begin position="1496"/>
        <end position="1579"/>
    </location>
</feature>
<dbReference type="PROSITE" id="PS50176">
    <property type="entry name" value="ARM_REPEAT"/>
    <property type="match status" value="1"/>
</dbReference>
<dbReference type="Pfam" id="PF16630">
    <property type="entry name" value="APC_u5"/>
    <property type="match status" value="1"/>
</dbReference>
<dbReference type="Pfam" id="PF16633">
    <property type="entry name" value="APC_u9"/>
    <property type="match status" value="1"/>
</dbReference>
<evidence type="ECO:0000256" key="7">
    <source>
        <dbReference type="PROSITE-ProRule" id="PRU00259"/>
    </source>
</evidence>
<dbReference type="GO" id="GO:0032991">
    <property type="term" value="C:protein-containing complex"/>
    <property type="evidence" value="ECO:0007669"/>
    <property type="project" value="UniProtKB-ARBA"/>
</dbReference>
<feature type="compositionally biased region" description="Polar residues" evidence="9">
    <location>
        <begin position="830"/>
        <end position="850"/>
    </location>
</feature>
<accession>A0A8C0RKD7</accession>
<dbReference type="Pfam" id="PF16634">
    <property type="entry name" value="APC_u13"/>
    <property type="match status" value="1"/>
</dbReference>
<comment type="similarity">
    <text evidence="1">Belongs to the adenomatous polyposis coli (APC) family.</text>
</comment>
<dbReference type="Pfam" id="PF00514">
    <property type="entry name" value="Arm"/>
    <property type="match status" value="3"/>
</dbReference>
<feature type="compositionally biased region" description="Low complexity" evidence="9">
    <location>
        <begin position="290"/>
        <end position="299"/>
    </location>
</feature>
<dbReference type="InterPro" id="IPR016024">
    <property type="entry name" value="ARM-type_fold"/>
</dbReference>
<feature type="domain" description="Adenomatous polyposis coli N-terminal dimerisation" evidence="12">
    <location>
        <begin position="4"/>
        <end position="55"/>
    </location>
</feature>
<feature type="compositionally biased region" description="Polar residues" evidence="9">
    <location>
        <begin position="2638"/>
        <end position="2649"/>
    </location>
</feature>
<dbReference type="GO" id="GO:0030054">
    <property type="term" value="C:cell junction"/>
    <property type="evidence" value="ECO:0007669"/>
    <property type="project" value="UniProtKB-ARBA"/>
</dbReference>
<feature type="domain" description="Adenomatous polyposis coli protein basic" evidence="11">
    <location>
        <begin position="2194"/>
        <end position="2545"/>
    </location>
</feature>
<feature type="compositionally biased region" description="Low complexity" evidence="9">
    <location>
        <begin position="1936"/>
        <end position="1949"/>
    </location>
</feature>
<reference evidence="13" key="1">
    <citation type="submission" date="2019-03" db="EMBL/GenBank/DDBJ databases">
        <authorList>
            <person name="Warren W.C."/>
            <person name="Johnson G.S."/>
        </authorList>
    </citation>
    <scope>NUCLEOTIDE SEQUENCE [LARGE SCALE GENOMIC DNA]</scope>
    <source>
        <strain evidence="13">Basenji</strain>
    </source>
</reference>
<feature type="compositionally biased region" description="Basic and acidic residues" evidence="9">
    <location>
        <begin position="241"/>
        <end position="261"/>
    </location>
</feature>
<feature type="region of interest" description="Disordered" evidence="9">
    <location>
        <begin position="2636"/>
        <end position="2813"/>
    </location>
</feature>
<feature type="compositionally biased region" description="Polar residues" evidence="9">
    <location>
        <begin position="2227"/>
        <end position="2242"/>
    </location>
</feature>
<feature type="region of interest" description="Disordered" evidence="9">
    <location>
        <begin position="976"/>
        <end position="1005"/>
    </location>
</feature>
<dbReference type="Pfam" id="PF16635">
    <property type="entry name" value="APC_u14"/>
    <property type="match status" value="1"/>
</dbReference>
<feature type="compositionally biased region" description="Polar residues" evidence="9">
    <location>
        <begin position="2525"/>
        <end position="2538"/>
    </location>
</feature>
<evidence type="ECO:0000256" key="2">
    <source>
        <dbReference type="ARBA" id="ARBA00022687"/>
    </source>
</evidence>
<feature type="compositionally biased region" description="Low complexity" evidence="9">
    <location>
        <begin position="1208"/>
        <end position="1220"/>
    </location>
</feature>
<dbReference type="GO" id="GO:0008017">
    <property type="term" value="F:microtubule binding"/>
    <property type="evidence" value="ECO:0007669"/>
    <property type="project" value="InterPro"/>
</dbReference>
<dbReference type="InterPro" id="IPR036149">
    <property type="entry name" value="APC_N_sf"/>
</dbReference>
<feature type="coiled-coil region" evidence="8">
    <location>
        <begin position="134"/>
        <end position="168"/>
    </location>
</feature>
<dbReference type="InterPro" id="IPR009224">
    <property type="entry name" value="SAMP"/>
</dbReference>
<dbReference type="SMART" id="SM00185">
    <property type="entry name" value="ARM"/>
    <property type="match status" value="7"/>
</dbReference>
<dbReference type="SUPFAM" id="SSF48371">
    <property type="entry name" value="ARM repeat"/>
    <property type="match status" value="1"/>
</dbReference>
<dbReference type="SUPFAM" id="SSF82931">
    <property type="entry name" value="Tumor suppressor gene product Apc"/>
    <property type="match status" value="1"/>
</dbReference>
<dbReference type="Gene3D" id="1.10.287.450">
    <property type="entry name" value="Helix hairpin bin"/>
    <property type="match status" value="1"/>
</dbReference>
<dbReference type="InterPro" id="IPR009223">
    <property type="entry name" value="APC_rpt"/>
</dbReference>
<feature type="compositionally biased region" description="Basic and acidic residues" evidence="9">
    <location>
        <begin position="2139"/>
        <end position="2157"/>
    </location>
</feature>
<feature type="compositionally biased region" description="Low complexity" evidence="9">
    <location>
        <begin position="2429"/>
        <end position="2447"/>
    </location>
</feature>
<feature type="compositionally biased region" description="Basic and acidic residues" evidence="9">
    <location>
        <begin position="1323"/>
        <end position="1335"/>
    </location>
</feature>
<dbReference type="GO" id="GO:0044877">
    <property type="term" value="F:protein-containing complex binding"/>
    <property type="evidence" value="ECO:0007669"/>
    <property type="project" value="UniProtKB-ARBA"/>
</dbReference>
<feature type="coiled-coil region" evidence="8">
    <location>
        <begin position="6"/>
        <end position="54"/>
    </location>
</feature>
<feature type="compositionally biased region" description="Low complexity" evidence="9">
    <location>
        <begin position="851"/>
        <end position="861"/>
    </location>
</feature>
<dbReference type="Pfam" id="PF11414">
    <property type="entry name" value="Suppressor_APC"/>
    <property type="match status" value="1"/>
</dbReference>
<feature type="region of interest" description="Disordered" evidence="9">
    <location>
        <begin position="1076"/>
        <end position="1101"/>
    </location>
</feature>
<dbReference type="Proteomes" id="UP000694429">
    <property type="component" value="Chromosome 3"/>
</dbReference>
<feature type="compositionally biased region" description="Polar residues" evidence="9">
    <location>
        <begin position="1249"/>
        <end position="1264"/>
    </location>
</feature>
<organism evidence="13 14">
    <name type="scientific">Canis lupus familiaris</name>
    <name type="common">Dog</name>
    <name type="synonym">Canis familiaris</name>
    <dbReference type="NCBI Taxonomy" id="9615"/>
    <lineage>
        <taxon>Eukaryota</taxon>
        <taxon>Metazoa</taxon>
        <taxon>Chordata</taxon>
        <taxon>Craniata</taxon>
        <taxon>Vertebrata</taxon>
        <taxon>Euteleostomi</taxon>
        <taxon>Mammalia</taxon>
        <taxon>Eutheria</taxon>
        <taxon>Laurasiatheria</taxon>
        <taxon>Carnivora</taxon>
        <taxon>Caniformia</taxon>
        <taxon>Canidae</taxon>
        <taxon>Canis</taxon>
    </lineage>
</organism>
<evidence type="ECO:0000259" key="11">
    <source>
        <dbReference type="Pfam" id="PF05956"/>
    </source>
</evidence>
<evidence type="ECO:0000256" key="1">
    <source>
        <dbReference type="ARBA" id="ARBA00009051"/>
    </source>
</evidence>
<feature type="compositionally biased region" description="Basic and acidic residues" evidence="9">
    <location>
        <begin position="1773"/>
        <end position="1804"/>
    </location>
</feature>
<feature type="compositionally biased region" description="Basic residues" evidence="9">
    <location>
        <begin position="1704"/>
        <end position="1713"/>
    </location>
</feature>
<dbReference type="InterPro" id="IPR026831">
    <property type="entry name" value="APC_dom"/>
</dbReference>
<feature type="compositionally biased region" description="Polar residues" evidence="9">
    <location>
        <begin position="1868"/>
        <end position="1882"/>
    </location>
</feature>
<dbReference type="GO" id="GO:0005737">
    <property type="term" value="C:cytoplasm"/>
    <property type="evidence" value="ECO:0007669"/>
    <property type="project" value="UniProtKB-ARBA"/>
</dbReference>
<evidence type="ECO:0000313" key="13">
    <source>
        <dbReference type="Ensembl" id="ENSCAFP00030023734.1"/>
    </source>
</evidence>
<feature type="compositionally biased region" description="Low complexity" evidence="9">
    <location>
        <begin position="2539"/>
        <end position="2549"/>
    </location>
</feature>
<dbReference type="InterPro" id="IPR032038">
    <property type="entry name" value="APC_N"/>
</dbReference>
<feature type="domain" description="EB-1 binding" evidence="10">
    <location>
        <begin position="2640"/>
        <end position="2813"/>
    </location>
</feature>
<dbReference type="PANTHER" id="PTHR12607">
    <property type="entry name" value="ADENOMATOUS POLYPOSIS COLI PROTEIN FAMILY"/>
    <property type="match status" value="1"/>
</dbReference>
<feature type="compositionally biased region" description="Basic and acidic residues" evidence="9">
    <location>
        <begin position="862"/>
        <end position="875"/>
    </location>
</feature>
<feature type="compositionally biased region" description="Basic and acidic residues" evidence="9">
    <location>
        <begin position="2488"/>
        <end position="2505"/>
    </location>
</feature>
<feature type="compositionally biased region" description="Polar residues" evidence="9">
    <location>
        <begin position="887"/>
        <end position="896"/>
    </location>
</feature>
<feature type="region of interest" description="Disordered" evidence="9">
    <location>
        <begin position="1208"/>
        <end position="1268"/>
    </location>
</feature>
<dbReference type="InterPro" id="IPR041257">
    <property type="entry name" value="APC_rep"/>
</dbReference>
<dbReference type="Gene3D" id="1.25.10.10">
    <property type="entry name" value="Leucine-rich Repeat Variant"/>
    <property type="match status" value="1"/>
</dbReference>